<evidence type="ECO:0000313" key="2">
    <source>
        <dbReference type="EMBL" id="ENU27960.1"/>
    </source>
</evidence>
<protein>
    <submittedName>
        <fullName evidence="2">Uncharacterized protein</fullName>
    </submittedName>
</protein>
<proteinExistence type="predicted"/>
<comment type="caution">
    <text evidence="2">The sequence shown here is derived from an EMBL/GenBank/DDBJ whole genome shotgun (WGS) entry which is preliminary data.</text>
</comment>
<dbReference type="GeneID" id="92834212"/>
<dbReference type="RefSeq" id="WP_004660034.1">
    <property type="nucleotide sequence ID" value="NZ_BMDV01000003.1"/>
</dbReference>
<evidence type="ECO:0000313" key="3">
    <source>
        <dbReference type="Proteomes" id="UP000013190"/>
    </source>
</evidence>
<evidence type="ECO:0000256" key="1">
    <source>
        <dbReference type="SAM" id="MobiDB-lite"/>
    </source>
</evidence>
<dbReference type="EMBL" id="APOJ01000016">
    <property type="protein sequence ID" value="ENU27960.1"/>
    <property type="molecule type" value="Genomic_DNA"/>
</dbReference>
<feature type="region of interest" description="Disordered" evidence="1">
    <location>
        <begin position="1"/>
        <end position="51"/>
    </location>
</feature>
<name>A0ABP2U0D0_9GAMM</name>
<keyword evidence="3" id="KW-1185">Reference proteome</keyword>
<dbReference type="Proteomes" id="UP000013190">
    <property type="component" value="Unassembled WGS sequence"/>
</dbReference>
<organism evidence="2 3">
    <name type="scientific">Acinetobacter modestus</name>
    <dbReference type="NCBI Taxonomy" id="1776740"/>
    <lineage>
        <taxon>Bacteria</taxon>
        <taxon>Pseudomonadati</taxon>
        <taxon>Pseudomonadota</taxon>
        <taxon>Gammaproteobacteria</taxon>
        <taxon>Moraxellales</taxon>
        <taxon>Moraxellaceae</taxon>
        <taxon>Acinetobacter</taxon>
    </lineage>
</organism>
<sequence length="107" mass="12444">MGGKSAKYAESWTPERKRKQRDWMLENKPWLKSTGPITEEGKKKSSQNATNHFVKTSLKTLDKIMKRQEKVLQLLRSDVAMEEHMKEIEDEITGIKRIIRGSGTEQK</sequence>
<reference evidence="3" key="1">
    <citation type="submission" date="2013-02" db="EMBL/GenBank/DDBJ databases">
        <title>The Genome Sequence of Acinetobacter sp. NIPH 236.</title>
        <authorList>
            <consortium name="The Broad Institute Genome Sequencing Platform"/>
            <consortium name="The Broad Institute Genome Sequencing Center for Infectious Disease"/>
            <person name="Cerqueira G."/>
            <person name="Feldgarden M."/>
            <person name="Courvalin P."/>
            <person name="Perichon B."/>
            <person name="Grillot-Courvalin C."/>
            <person name="Clermont D."/>
            <person name="Rocha E."/>
            <person name="Yoon E.-J."/>
            <person name="Nemec A."/>
            <person name="Walker B."/>
            <person name="Young S.K."/>
            <person name="Zeng Q."/>
            <person name="Gargeya S."/>
            <person name="Fitzgerald M."/>
            <person name="Haas B."/>
            <person name="Abouelleil A."/>
            <person name="Alvarado L."/>
            <person name="Arachchi H.M."/>
            <person name="Berlin A.M."/>
            <person name="Chapman S.B."/>
            <person name="Dewar J."/>
            <person name="Goldberg J."/>
            <person name="Griggs A."/>
            <person name="Gujja S."/>
            <person name="Hansen M."/>
            <person name="Howarth C."/>
            <person name="Imamovic A."/>
            <person name="Larimer J."/>
            <person name="McCowan C."/>
            <person name="Murphy C."/>
            <person name="Neiman D."/>
            <person name="Pearson M."/>
            <person name="Priest M."/>
            <person name="Roberts A."/>
            <person name="Saif S."/>
            <person name="Shea T."/>
            <person name="Sisk P."/>
            <person name="Sykes S."/>
            <person name="Wortman J."/>
            <person name="Nusbaum C."/>
            <person name="Birren B."/>
        </authorList>
    </citation>
    <scope>NUCLEOTIDE SEQUENCE [LARGE SCALE GENOMIC DNA]</scope>
    <source>
        <strain evidence="3">NIPH 236</strain>
    </source>
</reference>
<gene>
    <name evidence="2" type="ORF">F992_00792</name>
</gene>
<reference evidence="2 3" key="2">
    <citation type="journal article" date="2016" name="Int. J. Syst. Evol. Microbiol.">
        <title>Taxonomy of haemolytic and/or proteolytic strains of the genus Acinetobacter with the proposal of Acinetobacter courvalinii sp. nov. (genomic species 14 sensu Bouvet &amp; Jeanjean), Acinetobacter dispersus sp. nov. (genomic species 17), Acinetobacter modestus sp. nov., Acinetobacter proteolyticus sp. nov. and Acinetobacter vivianii sp. nov.</title>
        <authorList>
            <person name="Nemec A."/>
            <person name="Radolfova-Krizova L."/>
            <person name="Maixnerova M."/>
            <person name="Vrestiakova E."/>
            <person name="Jezek P."/>
            <person name="Sedo O."/>
        </authorList>
    </citation>
    <scope>NUCLEOTIDE SEQUENCE [LARGE SCALE GENOMIC DNA]</scope>
    <source>
        <strain evidence="2 3">NIPH 236</strain>
    </source>
</reference>
<accession>A0ABP2U0D0</accession>